<feature type="compositionally biased region" description="Low complexity" evidence="1">
    <location>
        <begin position="11"/>
        <end position="30"/>
    </location>
</feature>
<dbReference type="AlphaFoldDB" id="A0A2G8SLD4"/>
<feature type="compositionally biased region" description="Low complexity" evidence="1">
    <location>
        <begin position="125"/>
        <end position="143"/>
    </location>
</feature>
<accession>A0A2G8SLD4</accession>
<feature type="compositionally biased region" description="Polar residues" evidence="1">
    <location>
        <begin position="56"/>
        <end position="92"/>
    </location>
</feature>
<reference evidence="2 3" key="1">
    <citation type="journal article" date="2015" name="Sci. Rep.">
        <title>Chromosome-level genome map provides insights into diverse defense mechanisms in the medicinal fungus Ganoderma sinense.</title>
        <authorList>
            <person name="Zhu Y."/>
            <person name="Xu J."/>
            <person name="Sun C."/>
            <person name="Zhou S."/>
            <person name="Xu H."/>
            <person name="Nelson D.R."/>
            <person name="Qian J."/>
            <person name="Song J."/>
            <person name="Luo H."/>
            <person name="Xiang L."/>
            <person name="Li Y."/>
            <person name="Xu Z."/>
            <person name="Ji A."/>
            <person name="Wang L."/>
            <person name="Lu S."/>
            <person name="Hayward A."/>
            <person name="Sun W."/>
            <person name="Li X."/>
            <person name="Schwartz D.C."/>
            <person name="Wang Y."/>
            <person name="Chen S."/>
        </authorList>
    </citation>
    <scope>NUCLEOTIDE SEQUENCE [LARGE SCALE GENOMIC DNA]</scope>
    <source>
        <strain evidence="2 3">ZZ0214-1</strain>
    </source>
</reference>
<comment type="caution">
    <text evidence="2">The sequence shown here is derived from an EMBL/GenBank/DDBJ whole genome shotgun (WGS) entry which is preliminary data.</text>
</comment>
<dbReference type="Proteomes" id="UP000230002">
    <property type="component" value="Unassembled WGS sequence"/>
</dbReference>
<dbReference type="EMBL" id="AYKW01000005">
    <property type="protein sequence ID" value="PIL34596.1"/>
    <property type="molecule type" value="Genomic_DNA"/>
</dbReference>
<evidence type="ECO:0000313" key="3">
    <source>
        <dbReference type="Proteomes" id="UP000230002"/>
    </source>
</evidence>
<evidence type="ECO:0000256" key="1">
    <source>
        <dbReference type="SAM" id="MobiDB-lite"/>
    </source>
</evidence>
<evidence type="ECO:0000313" key="2">
    <source>
        <dbReference type="EMBL" id="PIL34596.1"/>
    </source>
</evidence>
<proteinExistence type="predicted"/>
<gene>
    <name evidence="2" type="ORF">GSI_03375</name>
</gene>
<sequence>MATTTVRAKPARTTSKRASSATATANVSSNTTLTLRLNLNAGADARSRATSLSIAANVNNATQRAKPQGGQTKAQNSNGRPAAGQTTSTANTVPRAGATASGPRAQQTRTTRRAGATNGSGSGNGHNNAPRPGPQQQRQRQPGSGWSTQTHGARPGNGNGGNGYIPRPTSTPRQQPSGWQDAQVIMGGGGDSEREGVGVHVSGDSSTQDVNCEAGLSGGTICDMKPPGFLI</sequence>
<keyword evidence="3" id="KW-1185">Reference proteome</keyword>
<feature type="region of interest" description="Disordered" evidence="1">
    <location>
        <begin position="56"/>
        <end position="208"/>
    </location>
</feature>
<protein>
    <submittedName>
        <fullName evidence="2">Uncharacterized protein</fullName>
    </submittedName>
</protein>
<organism evidence="2 3">
    <name type="scientific">Ganoderma sinense ZZ0214-1</name>
    <dbReference type="NCBI Taxonomy" id="1077348"/>
    <lineage>
        <taxon>Eukaryota</taxon>
        <taxon>Fungi</taxon>
        <taxon>Dikarya</taxon>
        <taxon>Basidiomycota</taxon>
        <taxon>Agaricomycotina</taxon>
        <taxon>Agaricomycetes</taxon>
        <taxon>Polyporales</taxon>
        <taxon>Polyporaceae</taxon>
        <taxon>Ganoderma</taxon>
    </lineage>
</organism>
<name>A0A2G8SLD4_9APHY</name>
<feature type="compositionally biased region" description="Low complexity" evidence="1">
    <location>
        <begin position="104"/>
        <end position="117"/>
    </location>
</feature>
<feature type="region of interest" description="Disordered" evidence="1">
    <location>
        <begin position="1"/>
        <end position="30"/>
    </location>
</feature>
<feature type="compositionally biased region" description="Polar residues" evidence="1">
    <location>
        <begin position="168"/>
        <end position="180"/>
    </location>
</feature>